<feature type="domain" description="HTH cro/C1-type" evidence="4">
    <location>
        <begin position="24"/>
        <end position="78"/>
    </location>
</feature>
<gene>
    <name evidence="5" type="ORF">CLOSTMETH_00238</name>
</gene>
<protein>
    <submittedName>
        <fullName evidence="5">Restriction-modification system control element Bcll</fullName>
    </submittedName>
</protein>
<keyword evidence="2" id="KW-0238">DNA-binding</keyword>
<evidence type="ECO:0000313" key="5">
    <source>
        <dbReference type="EMBL" id="EEG32087.1"/>
    </source>
</evidence>
<reference evidence="5 6" key="1">
    <citation type="submission" date="2009-01" db="EMBL/GenBank/DDBJ databases">
        <authorList>
            <person name="Fulton L."/>
            <person name="Clifton S."/>
            <person name="Fulton B."/>
            <person name="Xu J."/>
            <person name="Minx P."/>
            <person name="Pepin K.H."/>
            <person name="Johnson M."/>
            <person name="Bhonagiri V."/>
            <person name="Nash W.E."/>
            <person name="Mardis E.R."/>
            <person name="Wilson R.K."/>
        </authorList>
    </citation>
    <scope>NUCLEOTIDE SEQUENCE [LARGE SCALE GENOMIC DNA]</scope>
    <source>
        <strain evidence="5 6">DSM 5476</strain>
    </source>
</reference>
<evidence type="ECO:0000259" key="4">
    <source>
        <dbReference type="PROSITE" id="PS50943"/>
    </source>
</evidence>
<dbReference type="InterPro" id="IPR050807">
    <property type="entry name" value="TransReg_Diox_bact_type"/>
</dbReference>
<dbReference type="SMART" id="SM00530">
    <property type="entry name" value="HTH_XRE"/>
    <property type="match status" value="1"/>
</dbReference>
<keyword evidence="1" id="KW-0805">Transcription regulation</keyword>
<dbReference type="HOGENOM" id="CLU_066192_29_1_9"/>
<name>C0E8U3_9FIRM</name>
<dbReference type="Pfam" id="PF01381">
    <property type="entry name" value="HTH_3"/>
    <property type="match status" value="1"/>
</dbReference>
<dbReference type="STRING" id="537013.CLOSTMETH_00238"/>
<evidence type="ECO:0000313" key="6">
    <source>
        <dbReference type="Proteomes" id="UP000003340"/>
    </source>
</evidence>
<dbReference type="EMBL" id="ACEC01000010">
    <property type="protein sequence ID" value="EEG32087.1"/>
    <property type="molecule type" value="Genomic_DNA"/>
</dbReference>
<dbReference type="SUPFAM" id="SSF47413">
    <property type="entry name" value="lambda repressor-like DNA-binding domains"/>
    <property type="match status" value="1"/>
</dbReference>
<dbReference type="Gene3D" id="1.10.260.40">
    <property type="entry name" value="lambda repressor-like DNA-binding domains"/>
    <property type="match status" value="1"/>
</dbReference>
<evidence type="ECO:0000256" key="3">
    <source>
        <dbReference type="ARBA" id="ARBA00023163"/>
    </source>
</evidence>
<dbReference type="InterPro" id="IPR001387">
    <property type="entry name" value="Cro/C1-type_HTH"/>
</dbReference>
<dbReference type="Proteomes" id="UP000003340">
    <property type="component" value="Unassembled WGS sequence"/>
</dbReference>
<reference evidence="5 6" key="2">
    <citation type="submission" date="2009-02" db="EMBL/GenBank/DDBJ databases">
        <title>Draft genome sequence of Clostridium methylpentosum (DSM 5476).</title>
        <authorList>
            <person name="Sudarsanam P."/>
            <person name="Ley R."/>
            <person name="Guruge J."/>
            <person name="Turnbaugh P.J."/>
            <person name="Mahowald M."/>
            <person name="Liep D."/>
            <person name="Gordon J."/>
        </authorList>
    </citation>
    <scope>NUCLEOTIDE SEQUENCE [LARGE SCALE GENOMIC DNA]</scope>
    <source>
        <strain evidence="5 6">DSM 5476</strain>
    </source>
</reference>
<keyword evidence="6" id="KW-1185">Reference proteome</keyword>
<dbReference type="GO" id="GO:0005829">
    <property type="term" value="C:cytosol"/>
    <property type="evidence" value="ECO:0007669"/>
    <property type="project" value="TreeGrafter"/>
</dbReference>
<proteinExistence type="predicted"/>
<organism evidence="5 6">
    <name type="scientific">[Clostridium] methylpentosum DSM 5476</name>
    <dbReference type="NCBI Taxonomy" id="537013"/>
    <lineage>
        <taxon>Bacteria</taxon>
        <taxon>Bacillati</taxon>
        <taxon>Bacillota</taxon>
        <taxon>Clostridia</taxon>
        <taxon>Eubacteriales</taxon>
        <taxon>Oscillospiraceae</taxon>
        <taxon>Oscillospiraceae incertae sedis</taxon>
    </lineage>
</organism>
<dbReference type="eggNOG" id="COG1396">
    <property type="taxonomic scope" value="Bacteria"/>
</dbReference>
<dbReference type="GO" id="GO:0003677">
    <property type="term" value="F:DNA binding"/>
    <property type="evidence" value="ECO:0007669"/>
    <property type="project" value="UniProtKB-KW"/>
</dbReference>
<dbReference type="AlphaFoldDB" id="C0E8U3"/>
<sequence>MVNSILIERSGDLMEIKKIFGENIKKYRKQKSFSQEKLAELSGLHRTYISAVECGRRSISLNNIEKIADALEVETYQLFVR</sequence>
<dbReference type="PANTHER" id="PTHR46797:SF23">
    <property type="entry name" value="HTH-TYPE TRANSCRIPTIONAL REGULATOR SUTR"/>
    <property type="match status" value="1"/>
</dbReference>
<keyword evidence="3" id="KW-0804">Transcription</keyword>
<accession>C0E8U3</accession>
<dbReference type="InterPro" id="IPR010982">
    <property type="entry name" value="Lambda_DNA-bd_dom_sf"/>
</dbReference>
<dbReference type="CDD" id="cd00093">
    <property type="entry name" value="HTH_XRE"/>
    <property type="match status" value="1"/>
</dbReference>
<dbReference type="GO" id="GO:0003700">
    <property type="term" value="F:DNA-binding transcription factor activity"/>
    <property type="evidence" value="ECO:0007669"/>
    <property type="project" value="TreeGrafter"/>
</dbReference>
<dbReference type="PROSITE" id="PS50943">
    <property type="entry name" value="HTH_CROC1"/>
    <property type="match status" value="1"/>
</dbReference>
<dbReference type="PANTHER" id="PTHR46797">
    <property type="entry name" value="HTH-TYPE TRANSCRIPTIONAL REGULATOR"/>
    <property type="match status" value="1"/>
</dbReference>
<evidence type="ECO:0000256" key="1">
    <source>
        <dbReference type="ARBA" id="ARBA00023015"/>
    </source>
</evidence>
<evidence type="ECO:0000256" key="2">
    <source>
        <dbReference type="ARBA" id="ARBA00023125"/>
    </source>
</evidence>
<comment type="caution">
    <text evidence="5">The sequence shown here is derived from an EMBL/GenBank/DDBJ whole genome shotgun (WGS) entry which is preliminary data.</text>
</comment>